<accession>A0AAQ3X9T4</accession>
<dbReference type="InterPro" id="IPR001099">
    <property type="entry name" value="Chalcone/stilbene_synt_N"/>
</dbReference>
<comment type="similarity">
    <text evidence="1 3">Belongs to the thiolase-like superfamily. Chalcone/stilbene synthases family.</text>
</comment>
<evidence type="ECO:0000313" key="7">
    <source>
        <dbReference type="Proteomes" id="UP001341281"/>
    </source>
</evidence>
<evidence type="ECO:0000256" key="2">
    <source>
        <dbReference type="PIRSR" id="PIRSR000451-1"/>
    </source>
</evidence>
<dbReference type="Gene3D" id="3.40.47.10">
    <property type="match status" value="2"/>
</dbReference>
<dbReference type="Pfam" id="PF00195">
    <property type="entry name" value="Chal_sti_synt_N"/>
    <property type="match status" value="1"/>
</dbReference>
<feature type="active site" description="Acyl-thioester intermediate" evidence="2">
    <location>
        <position position="91"/>
    </location>
</feature>
<name>A0AAQ3X9T4_PASNO</name>
<sequence>MNEDLLREHPDILDPAAATLATRLAIVATVMPVAAAAAKAIAEWGHPARDVTDLVFSTSTNVQVPAIDTRVATLLGLSPTVQRTVMCSHGCTGSSSALRIAKDIAENNHGARVLVVCADMLSVVGAHAPDEACPAGIIGHALFGDGAGAVIVGADPQEPIERPIFEMVSASQATVLGTEHAVAIELTKGAIDYRIEPAELAALVDGNIERCMIDALSPLGIGSIGWNDLFWVLHPGGPVIMDSFAAALGLERGKLAASRRVLTEYGNMMGPTLIFVLDEVIRRRRQNHEDWSCEWGFMVGLGPGFTIEVMALHACSAKATPTTPRLKSSL</sequence>
<evidence type="ECO:0000259" key="5">
    <source>
        <dbReference type="Pfam" id="PF02797"/>
    </source>
</evidence>
<evidence type="ECO:0000313" key="6">
    <source>
        <dbReference type="EMBL" id="WVZ90415.1"/>
    </source>
</evidence>
<dbReference type="GO" id="GO:0016747">
    <property type="term" value="F:acyltransferase activity, transferring groups other than amino-acyl groups"/>
    <property type="evidence" value="ECO:0007669"/>
    <property type="project" value="InterPro"/>
</dbReference>
<dbReference type="InterPro" id="IPR011141">
    <property type="entry name" value="Polyketide_synthase_type-III"/>
</dbReference>
<dbReference type="AlphaFoldDB" id="A0AAQ3X9T4"/>
<dbReference type="CDD" id="cd00831">
    <property type="entry name" value="CHS_like"/>
    <property type="match status" value="1"/>
</dbReference>
<keyword evidence="7" id="KW-1185">Reference proteome</keyword>
<protein>
    <recommendedName>
        <fullName evidence="8">Chalcone synthase</fullName>
    </recommendedName>
</protein>
<evidence type="ECO:0000256" key="1">
    <source>
        <dbReference type="ARBA" id="ARBA00005531"/>
    </source>
</evidence>
<dbReference type="Pfam" id="PF02797">
    <property type="entry name" value="Chal_sti_synt_C"/>
    <property type="match status" value="1"/>
</dbReference>
<proteinExistence type="inferred from homology"/>
<evidence type="ECO:0000256" key="3">
    <source>
        <dbReference type="RuleBase" id="RU003633"/>
    </source>
</evidence>
<dbReference type="InterPro" id="IPR016039">
    <property type="entry name" value="Thiolase-like"/>
</dbReference>
<dbReference type="GO" id="GO:0030639">
    <property type="term" value="P:polyketide biosynthetic process"/>
    <property type="evidence" value="ECO:0007669"/>
    <property type="project" value="TreeGrafter"/>
</dbReference>
<keyword evidence="3" id="KW-0012">Acyltransferase</keyword>
<dbReference type="EMBL" id="CP144752">
    <property type="protein sequence ID" value="WVZ90415.1"/>
    <property type="molecule type" value="Genomic_DNA"/>
</dbReference>
<dbReference type="PANTHER" id="PTHR11877">
    <property type="entry name" value="HYDROXYMETHYLGLUTARYL-COA SYNTHASE"/>
    <property type="match status" value="1"/>
</dbReference>
<keyword evidence="3" id="KW-0808">Transferase</keyword>
<evidence type="ECO:0008006" key="8">
    <source>
        <dbReference type="Google" id="ProtNLM"/>
    </source>
</evidence>
<dbReference type="SUPFAM" id="SSF53901">
    <property type="entry name" value="Thiolase-like"/>
    <property type="match status" value="1"/>
</dbReference>
<evidence type="ECO:0000259" key="4">
    <source>
        <dbReference type="Pfam" id="PF00195"/>
    </source>
</evidence>
<dbReference type="PANTHER" id="PTHR11877:SF101">
    <property type="entry name" value="BISDEMETHOXYCURCUMIN SYNTHASE"/>
    <property type="match status" value="1"/>
</dbReference>
<feature type="domain" description="Chalcone/stilbene synthase N-terminal" evidence="4">
    <location>
        <begin position="1"/>
        <end position="156"/>
    </location>
</feature>
<dbReference type="PIRSF" id="PIRSF000451">
    <property type="entry name" value="PKS_III"/>
    <property type="match status" value="1"/>
</dbReference>
<dbReference type="Proteomes" id="UP001341281">
    <property type="component" value="Chromosome 08"/>
</dbReference>
<dbReference type="InterPro" id="IPR012328">
    <property type="entry name" value="Chalcone/stilbene_synt_C"/>
</dbReference>
<organism evidence="6 7">
    <name type="scientific">Paspalum notatum var. saurae</name>
    <dbReference type="NCBI Taxonomy" id="547442"/>
    <lineage>
        <taxon>Eukaryota</taxon>
        <taxon>Viridiplantae</taxon>
        <taxon>Streptophyta</taxon>
        <taxon>Embryophyta</taxon>
        <taxon>Tracheophyta</taxon>
        <taxon>Spermatophyta</taxon>
        <taxon>Magnoliopsida</taxon>
        <taxon>Liliopsida</taxon>
        <taxon>Poales</taxon>
        <taxon>Poaceae</taxon>
        <taxon>PACMAD clade</taxon>
        <taxon>Panicoideae</taxon>
        <taxon>Andropogonodae</taxon>
        <taxon>Paspaleae</taxon>
        <taxon>Paspalinae</taxon>
        <taxon>Paspalum</taxon>
    </lineage>
</organism>
<feature type="domain" description="Chalcone/stilbene synthase C-terminal" evidence="5">
    <location>
        <begin position="166"/>
        <end position="314"/>
    </location>
</feature>
<reference evidence="6 7" key="1">
    <citation type="submission" date="2024-02" db="EMBL/GenBank/DDBJ databases">
        <title>High-quality chromosome-scale genome assembly of Pensacola bahiagrass (Paspalum notatum Flugge var. saurae).</title>
        <authorList>
            <person name="Vega J.M."/>
            <person name="Podio M."/>
            <person name="Orjuela J."/>
            <person name="Siena L.A."/>
            <person name="Pessino S.C."/>
            <person name="Combes M.C."/>
            <person name="Mariac C."/>
            <person name="Albertini E."/>
            <person name="Pupilli F."/>
            <person name="Ortiz J.P.A."/>
            <person name="Leblanc O."/>
        </authorList>
    </citation>
    <scope>NUCLEOTIDE SEQUENCE [LARGE SCALE GENOMIC DNA]</scope>
    <source>
        <strain evidence="6">R1</strain>
        <tissue evidence="6">Leaf</tissue>
    </source>
</reference>
<gene>
    <name evidence="6" type="ORF">U9M48_036720</name>
</gene>